<sequence length="334" mass="36783">MSSSPPLAPVGTVGTDIGPQCDAMYIGILLATVLSGITIVQGWIYINDNRDGLILRSLVVFLILADIITTILDLRLMHRYLVENFGNLTTLSAAPIEIITEYIITVVIVFLVQVFFISRIYLLQKERWLVSVVIAVLASAAMVTGFVAIADLARHPQLASFTSTQNKVTFGINGSFSAVADILITASLTWTFATSKKGTNKSDTKLQQLLMYVVSRGVLVSVCQILFFITYLAKPAAMWWVPLHFMLSKLYVVTMVALLNGRSSVHSQGGDKQPSTSMFSHTASRHPPRVVVQKTIELSQFGEDDYIGLEETSSQQQKEYYGTDDAASQQKDFV</sequence>
<protein>
    <submittedName>
        <fullName evidence="1">Uncharacterized protein</fullName>
    </submittedName>
</protein>
<reference evidence="1" key="1">
    <citation type="journal article" date="2021" name="New Phytol.">
        <title>Evolutionary innovations through gain and loss of genes in the ectomycorrhizal Boletales.</title>
        <authorList>
            <person name="Wu G."/>
            <person name="Miyauchi S."/>
            <person name="Morin E."/>
            <person name="Kuo A."/>
            <person name="Drula E."/>
            <person name="Varga T."/>
            <person name="Kohler A."/>
            <person name="Feng B."/>
            <person name="Cao Y."/>
            <person name="Lipzen A."/>
            <person name="Daum C."/>
            <person name="Hundley H."/>
            <person name="Pangilinan J."/>
            <person name="Johnson J."/>
            <person name="Barry K."/>
            <person name="LaButti K."/>
            <person name="Ng V."/>
            <person name="Ahrendt S."/>
            <person name="Min B."/>
            <person name="Choi I.G."/>
            <person name="Park H."/>
            <person name="Plett J.M."/>
            <person name="Magnuson J."/>
            <person name="Spatafora J.W."/>
            <person name="Nagy L.G."/>
            <person name="Henrissat B."/>
            <person name="Grigoriev I.V."/>
            <person name="Yang Z.L."/>
            <person name="Xu J."/>
            <person name="Martin F.M."/>
        </authorList>
    </citation>
    <scope>NUCLEOTIDE SEQUENCE</scope>
    <source>
        <strain evidence="1">KUC20120723A-06</strain>
    </source>
</reference>
<dbReference type="Proteomes" id="UP000790709">
    <property type="component" value="Unassembled WGS sequence"/>
</dbReference>
<gene>
    <name evidence="1" type="ORF">BV22DRAFT_77136</name>
</gene>
<evidence type="ECO:0000313" key="1">
    <source>
        <dbReference type="EMBL" id="KAH7930140.1"/>
    </source>
</evidence>
<dbReference type="EMBL" id="MU266334">
    <property type="protein sequence ID" value="KAH7930140.1"/>
    <property type="molecule type" value="Genomic_DNA"/>
</dbReference>
<proteinExistence type="predicted"/>
<keyword evidence="2" id="KW-1185">Reference proteome</keyword>
<evidence type="ECO:0000313" key="2">
    <source>
        <dbReference type="Proteomes" id="UP000790709"/>
    </source>
</evidence>
<accession>A0ACB8BY94</accession>
<organism evidence="1 2">
    <name type="scientific">Leucogyrophana mollusca</name>
    <dbReference type="NCBI Taxonomy" id="85980"/>
    <lineage>
        <taxon>Eukaryota</taxon>
        <taxon>Fungi</taxon>
        <taxon>Dikarya</taxon>
        <taxon>Basidiomycota</taxon>
        <taxon>Agaricomycotina</taxon>
        <taxon>Agaricomycetes</taxon>
        <taxon>Agaricomycetidae</taxon>
        <taxon>Boletales</taxon>
        <taxon>Boletales incertae sedis</taxon>
        <taxon>Leucogyrophana</taxon>
    </lineage>
</organism>
<name>A0ACB8BY94_9AGAM</name>
<comment type="caution">
    <text evidence="1">The sequence shown here is derived from an EMBL/GenBank/DDBJ whole genome shotgun (WGS) entry which is preliminary data.</text>
</comment>